<protein>
    <submittedName>
        <fullName evidence="1">Uncharacterized protein</fullName>
    </submittedName>
</protein>
<reference evidence="1" key="1">
    <citation type="submission" date="2019-07" db="EMBL/GenBank/DDBJ databases">
        <authorList>
            <person name="Dittberner H."/>
        </authorList>
    </citation>
    <scope>NUCLEOTIDE SEQUENCE [LARGE SCALE GENOMIC DNA]</scope>
</reference>
<organism evidence="1 2">
    <name type="scientific">Arabis nemorensis</name>
    <dbReference type="NCBI Taxonomy" id="586526"/>
    <lineage>
        <taxon>Eukaryota</taxon>
        <taxon>Viridiplantae</taxon>
        <taxon>Streptophyta</taxon>
        <taxon>Embryophyta</taxon>
        <taxon>Tracheophyta</taxon>
        <taxon>Spermatophyta</taxon>
        <taxon>Magnoliopsida</taxon>
        <taxon>eudicotyledons</taxon>
        <taxon>Gunneridae</taxon>
        <taxon>Pentapetalae</taxon>
        <taxon>rosids</taxon>
        <taxon>malvids</taxon>
        <taxon>Brassicales</taxon>
        <taxon>Brassicaceae</taxon>
        <taxon>Arabideae</taxon>
        <taxon>Arabis</taxon>
    </lineage>
</organism>
<gene>
    <name evidence="1" type="ORF">ANE_LOCUS6858</name>
</gene>
<accession>A0A565B4Y6</accession>
<comment type="caution">
    <text evidence="1">The sequence shown here is derived from an EMBL/GenBank/DDBJ whole genome shotgun (WGS) entry which is preliminary data.</text>
</comment>
<dbReference type="EMBL" id="CABITT030000003">
    <property type="protein sequence ID" value="VVA96413.1"/>
    <property type="molecule type" value="Genomic_DNA"/>
</dbReference>
<evidence type="ECO:0000313" key="1">
    <source>
        <dbReference type="EMBL" id="VVA96413.1"/>
    </source>
</evidence>
<proteinExistence type="predicted"/>
<dbReference type="Proteomes" id="UP000489600">
    <property type="component" value="Unassembled WGS sequence"/>
</dbReference>
<sequence>MFVLVDSTPVFQLARKEAIIKEAGVGHFQVGTPVNDILVEGTDIVITASVATVIAVRAANPDIYIVGIAPEARLDEFKAAGATECVREFLDVGESCSSEDSEDPSPVTVFGIRKGEAGADFVAESTSLKFQWPPFVDGVCHSGDPSSGDNKVTVFHDRSCQGCRKGPSTA</sequence>
<evidence type="ECO:0000313" key="2">
    <source>
        <dbReference type="Proteomes" id="UP000489600"/>
    </source>
</evidence>
<name>A0A565B4Y6_9BRAS</name>
<dbReference type="AlphaFoldDB" id="A0A565B4Y6"/>
<keyword evidence="2" id="KW-1185">Reference proteome</keyword>